<dbReference type="PANTHER" id="PTHR46558">
    <property type="entry name" value="TRACRIPTIONAL REGULATORY PROTEIN-RELATED-RELATED"/>
    <property type="match status" value="1"/>
</dbReference>
<keyword evidence="4" id="KW-1185">Reference proteome</keyword>
<evidence type="ECO:0000313" key="3">
    <source>
        <dbReference type="EMBL" id="AAO36644.1"/>
    </source>
</evidence>
<dbReference type="GO" id="GO:0003677">
    <property type="term" value="F:DNA binding"/>
    <property type="evidence" value="ECO:0007669"/>
    <property type="project" value="UniProtKB-KW"/>
</dbReference>
<dbReference type="AlphaFoldDB" id="Q892F1"/>
<accession>Q892F1</accession>
<dbReference type="STRING" id="212717.CTC_02150"/>
<protein>
    <submittedName>
        <fullName evidence="3">Transcriptional regulator</fullName>
    </submittedName>
</protein>
<dbReference type="CDD" id="cd00093">
    <property type="entry name" value="HTH_XRE"/>
    <property type="match status" value="1"/>
</dbReference>
<dbReference type="InterPro" id="IPR001387">
    <property type="entry name" value="Cro/C1-type_HTH"/>
</dbReference>
<dbReference type="PANTHER" id="PTHR46558:SF11">
    <property type="entry name" value="HTH-TYPE TRANSCRIPTIONAL REGULATOR XRE"/>
    <property type="match status" value="1"/>
</dbReference>
<dbReference type="KEGG" id="ctc:CTC_02150"/>
<dbReference type="GeneID" id="24254115"/>
<dbReference type="InterPro" id="IPR010982">
    <property type="entry name" value="Lambda_DNA-bd_dom_sf"/>
</dbReference>
<dbReference type="SUPFAM" id="SSF47413">
    <property type="entry name" value="lambda repressor-like DNA-binding domains"/>
    <property type="match status" value="1"/>
</dbReference>
<evidence type="ECO:0000256" key="1">
    <source>
        <dbReference type="ARBA" id="ARBA00023125"/>
    </source>
</evidence>
<name>Q892F1_CLOTE</name>
<gene>
    <name evidence="3" type="ordered locus">CTC_02150</name>
</gene>
<keyword evidence="1" id="KW-0238">DNA-binding</keyword>
<reference evidence="3 4" key="1">
    <citation type="journal article" date="2003" name="Proc. Natl. Acad. Sci. U.S.A.">
        <title>The genome sequence of Clostridium tetani, the causative agent of tetanus disease.</title>
        <authorList>
            <person name="Brueggemann H."/>
            <person name="Baumer S."/>
            <person name="Fricke W.F."/>
            <person name="Wiezer A."/>
            <person name="Liesegang H."/>
            <person name="Decker I."/>
            <person name="Herzberg C."/>
            <person name="Martinez-Arias R."/>
            <person name="Merkl R."/>
            <person name="Henne A."/>
            <person name="Gottschalk G."/>
        </authorList>
    </citation>
    <scope>NUCLEOTIDE SEQUENCE [LARGE SCALE GENOMIC DNA]</scope>
    <source>
        <strain evidence="4">Massachusetts / E88</strain>
    </source>
</reference>
<dbReference type="HOGENOM" id="CLU_066192_4_0_9"/>
<dbReference type="Proteomes" id="UP000001412">
    <property type="component" value="Chromosome"/>
</dbReference>
<evidence type="ECO:0000259" key="2">
    <source>
        <dbReference type="PROSITE" id="PS50943"/>
    </source>
</evidence>
<proteinExistence type="predicted"/>
<organism evidence="3 4">
    <name type="scientific">Clostridium tetani (strain Massachusetts / E88)</name>
    <dbReference type="NCBI Taxonomy" id="212717"/>
    <lineage>
        <taxon>Bacteria</taxon>
        <taxon>Bacillati</taxon>
        <taxon>Bacillota</taxon>
        <taxon>Clostridia</taxon>
        <taxon>Eubacteriales</taxon>
        <taxon>Clostridiaceae</taxon>
        <taxon>Clostridium</taxon>
    </lineage>
</organism>
<dbReference type="RefSeq" id="WP_011100302.1">
    <property type="nucleotide sequence ID" value="NC_004557.1"/>
</dbReference>
<dbReference type="SMART" id="SM00530">
    <property type="entry name" value="HTH_XRE"/>
    <property type="match status" value="1"/>
</dbReference>
<dbReference type="Pfam" id="PF01381">
    <property type="entry name" value="HTH_3"/>
    <property type="match status" value="1"/>
</dbReference>
<dbReference type="Gene3D" id="1.10.260.40">
    <property type="entry name" value="lambda repressor-like DNA-binding domains"/>
    <property type="match status" value="1"/>
</dbReference>
<evidence type="ECO:0000313" key="4">
    <source>
        <dbReference type="Proteomes" id="UP000001412"/>
    </source>
</evidence>
<sequence>MIDLLGKKIKSLRKDNKITQEELAIKIGVSTSMVGMYETDARKPSYEVLIKIADYFKVSLDYLLRETEYKTYIGTKENCIKFKTVEEAMQFILKQPVVINFCEFNVDKMTNRDLIEFANELLNQLKLISYKYKNNI</sequence>
<feature type="domain" description="HTH cro/C1-type" evidence="2">
    <location>
        <begin position="9"/>
        <end position="63"/>
    </location>
</feature>
<dbReference type="EMBL" id="AE015927">
    <property type="protein sequence ID" value="AAO36644.1"/>
    <property type="molecule type" value="Genomic_DNA"/>
</dbReference>
<dbReference type="PROSITE" id="PS50943">
    <property type="entry name" value="HTH_CROC1"/>
    <property type="match status" value="1"/>
</dbReference>